<evidence type="ECO:0000313" key="1">
    <source>
        <dbReference type="EMBL" id="POS81349.1"/>
    </source>
</evidence>
<dbReference type="EMBL" id="MAVT02000010">
    <property type="protein sequence ID" value="POS81349.1"/>
    <property type="molecule type" value="Genomic_DNA"/>
</dbReference>
<organism evidence="1 2">
    <name type="scientific">Diaporthe helianthi</name>
    <dbReference type="NCBI Taxonomy" id="158607"/>
    <lineage>
        <taxon>Eukaryota</taxon>
        <taxon>Fungi</taxon>
        <taxon>Dikarya</taxon>
        <taxon>Ascomycota</taxon>
        <taxon>Pezizomycotina</taxon>
        <taxon>Sordariomycetes</taxon>
        <taxon>Sordariomycetidae</taxon>
        <taxon>Diaporthales</taxon>
        <taxon>Diaporthaceae</taxon>
        <taxon>Diaporthe</taxon>
    </lineage>
</organism>
<dbReference type="AlphaFoldDB" id="A0A2P5IFR5"/>
<protein>
    <submittedName>
        <fullName evidence="1">Uncharacterized protein</fullName>
    </submittedName>
</protein>
<accession>A0A2P5IFR5</accession>
<proteinExistence type="predicted"/>
<evidence type="ECO:0000313" key="2">
    <source>
        <dbReference type="Proteomes" id="UP000094444"/>
    </source>
</evidence>
<dbReference type="OrthoDB" id="3453214at2759"/>
<comment type="caution">
    <text evidence="1">The sequence shown here is derived from an EMBL/GenBank/DDBJ whole genome shotgun (WGS) entry which is preliminary data.</text>
</comment>
<keyword evidence="2" id="KW-1185">Reference proteome</keyword>
<reference evidence="1" key="1">
    <citation type="submission" date="2017-09" db="EMBL/GenBank/DDBJ databases">
        <title>Polyketide synthases of a Diaporthe helianthi virulent isolate.</title>
        <authorList>
            <person name="Baroncelli R."/>
        </authorList>
    </citation>
    <scope>NUCLEOTIDE SEQUENCE [LARGE SCALE GENOMIC DNA]</scope>
    <source>
        <strain evidence="1">7/96</strain>
    </source>
</reference>
<dbReference type="Proteomes" id="UP000094444">
    <property type="component" value="Unassembled WGS sequence"/>
</dbReference>
<gene>
    <name evidence="1" type="ORF">DHEL01_v200279</name>
</gene>
<sequence>MPSADPPHCSMDAVLQAVKQEHGTAAYLEVVEMVNHLDASKAANPNAPLISHFRAANMPMQFLRFLGAPKWVAGYEMLRAEPKKWFRDTQVDERDLALIKASPVPWIEIGKQSFLKHVHHKLKDQPFETTMWTVENDKTLRGMISAVGAGFTGFANPPIHLPGRNLECMTGSYPPCLLFRLSSTTDLVIVNVNISGKIAPGVTWGLLSGRPSKARVLAGPSETCDKHPWDIMILRDFHTNTSGLDGVERIASRQYDILLMKMCEDMDHPWVVLAVKDSGPLEMPSCSSEGHCDNSCMGC</sequence>
<name>A0A2P5IFR5_DIAHE</name>
<dbReference type="InParanoid" id="A0A2P5IFR5"/>